<feature type="transmembrane region" description="Helical" evidence="5">
    <location>
        <begin position="12"/>
        <end position="31"/>
    </location>
</feature>
<name>A0ABW4Q6P0_9MICC</name>
<dbReference type="Proteomes" id="UP001597307">
    <property type="component" value="Unassembled WGS sequence"/>
</dbReference>
<dbReference type="InterPro" id="IPR050482">
    <property type="entry name" value="Sensor_HK_TwoCompSys"/>
</dbReference>
<dbReference type="InterPro" id="IPR003594">
    <property type="entry name" value="HATPase_dom"/>
</dbReference>
<evidence type="ECO:0000259" key="6">
    <source>
        <dbReference type="SMART" id="SM00387"/>
    </source>
</evidence>
<accession>A0ABW4Q6P0</accession>
<feature type="compositionally biased region" description="Low complexity" evidence="4">
    <location>
        <begin position="88"/>
        <end position="101"/>
    </location>
</feature>
<keyword evidence="5" id="KW-1133">Transmembrane helix</keyword>
<dbReference type="EMBL" id="JBHUGA010000011">
    <property type="protein sequence ID" value="MFD1846369.1"/>
    <property type="molecule type" value="Genomic_DNA"/>
</dbReference>
<feature type="region of interest" description="Disordered" evidence="4">
    <location>
        <begin position="86"/>
        <end position="114"/>
    </location>
</feature>
<evidence type="ECO:0000256" key="5">
    <source>
        <dbReference type="SAM" id="Phobius"/>
    </source>
</evidence>
<dbReference type="InterPro" id="IPR007168">
    <property type="entry name" value="Phageshock_PspC_N"/>
</dbReference>
<evidence type="ECO:0000256" key="2">
    <source>
        <dbReference type="ARBA" id="ARBA00022777"/>
    </source>
</evidence>
<evidence type="ECO:0000256" key="1">
    <source>
        <dbReference type="ARBA" id="ARBA00022679"/>
    </source>
</evidence>
<keyword evidence="1" id="KW-0808">Transferase</keyword>
<dbReference type="Pfam" id="PF02518">
    <property type="entry name" value="HATPase_c"/>
    <property type="match status" value="1"/>
</dbReference>
<organism evidence="7 8">
    <name type="scientific">Arthrobacter flavus</name>
    <dbReference type="NCBI Taxonomy" id="95172"/>
    <lineage>
        <taxon>Bacteria</taxon>
        <taxon>Bacillati</taxon>
        <taxon>Actinomycetota</taxon>
        <taxon>Actinomycetes</taxon>
        <taxon>Micrococcales</taxon>
        <taxon>Micrococcaceae</taxon>
        <taxon>Arthrobacter</taxon>
    </lineage>
</organism>
<comment type="caution">
    <text evidence="7">The sequence shown here is derived from an EMBL/GenBank/DDBJ whole genome shotgun (WGS) entry which is preliminary data.</text>
</comment>
<dbReference type="RefSeq" id="WP_343879672.1">
    <property type="nucleotide sequence ID" value="NZ_BAAAIJ010000047.1"/>
</dbReference>
<dbReference type="SUPFAM" id="SSF55874">
    <property type="entry name" value="ATPase domain of HSP90 chaperone/DNA topoisomerase II/histidine kinase"/>
    <property type="match status" value="1"/>
</dbReference>
<dbReference type="PANTHER" id="PTHR24421:SF61">
    <property type="entry name" value="OXYGEN SENSOR HISTIDINE KINASE NREB"/>
    <property type="match status" value="1"/>
</dbReference>
<dbReference type="InterPro" id="IPR036890">
    <property type="entry name" value="HATPase_C_sf"/>
</dbReference>
<protein>
    <submittedName>
        <fullName evidence="7">PspC domain-containing protein</fullName>
    </submittedName>
</protein>
<proteinExistence type="predicted"/>
<evidence type="ECO:0000256" key="3">
    <source>
        <dbReference type="ARBA" id="ARBA00023012"/>
    </source>
</evidence>
<keyword evidence="3" id="KW-0902">Two-component regulatory system</keyword>
<evidence type="ECO:0000313" key="7">
    <source>
        <dbReference type="EMBL" id="MFD1846369.1"/>
    </source>
</evidence>
<keyword evidence="8" id="KW-1185">Reference proteome</keyword>
<feature type="compositionally biased region" description="Polar residues" evidence="4">
    <location>
        <begin position="103"/>
        <end position="114"/>
    </location>
</feature>
<dbReference type="Gene3D" id="3.30.565.10">
    <property type="entry name" value="Histidine kinase-like ATPase, C-terminal domain"/>
    <property type="match status" value="1"/>
</dbReference>
<dbReference type="SMART" id="SM00387">
    <property type="entry name" value="HATPase_c"/>
    <property type="match status" value="1"/>
</dbReference>
<keyword evidence="5" id="KW-0472">Membrane</keyword>
<evidence type="ECO:0000256" key="4">
    <source>
        <dbReference type="SAM" id="MobiDB-lite"/>
    </source>
</evidence>
<feature type="transmembrane region" description="Helical" evidence="5">
    <location>
        <begin position="148"/>
        <end position="166"/>
    </location>
</feature>
<gene>
    <name evidence="7" type="ORF">ACFSFX_07130</name>
</gene>
<reference evidence="8" key="1">
    <citation type="journal article" date="2019" name="Int. J. Syst. Evol. Microbiol.">
        <title>The Global Catalogue of Microorganisms (GCM) 10K type strain sequencing project: providing services to taxonomists for standard genome sequencing and annotation.</title>
        <authorList>
            <consortium name="The Broad Institute Genomics Platform"/>
            <consortium name="The Broad Institute Genome Sequencing Center for Infectious Disease"/>
            <person name="Wu L."/>
            <person name="Ma J."/>
        </authorList>
    </citation>
    <scope>NUCLEOTIDE SEQUENCE [LARGE SCALE GENOMIC DNA]</scope>
    <source>
        <strain evidence="8">JCM 11496</strain>
    </source>
</reference>
<keyword evidence="5" id="KW-0812">Transmembrane</keyword>
<feature type="transmembrane region" description="Helical" evidence="5">
    <location>
        <begin position="214"/>
        <end position="236"/>
    </location>
</feature>
<evidence type="ECO:0000313" key="8">
    <source>
        <dbReference type="Proteomes" id="UP001597307"/>
    </source>
</evidence>
<feature type="domain" description="Histidine kinase/HSP90-like ATPase" evidence="6">
    <location>
        <begin position="340"/>
        <end position="432"/>
    </location>
</feature>
<sequence>MRPALLRSNDAMIAGVCAGLAAHLGITVNVARIGMVGLTLAGGAGIFLYGWLWVLVPTQEEQLRKGPAPVGPRLTFPATREAVGRTIGSSAGSSGSPQASPTADPSSGPRGSSQSLIGKREVLLGTALLLVAAVVIAQQLGANLPLDTLLPVGVVGAGAVLAWTQLDETRRAGLMNRAGASQAGGLARLVAGLLLVTVGVLILVSGSISWELTWSTLIATGAVLAGVFLVLAPWGLKFWRDLETERSGRARETERAEIAAHLHDSVLQTLALIQNRAGSEQDVVRLARAQERELRNWLYADATHQSGNLAERIRAVAAEIEDSYGTPIDVVVVGDAELSARQEILAQAAREAVLNAAKHAGGNISVYLEAGPTGSTIFVRDRGNGFDPATIPEDRMGIRVSLYSRMDRHGGEVSIRSNQEGTEVKLVMPEKEADGAQ</sequence>
<dbReference type="Pfam" id="PF04024">
    <property type="entry name" value="PspC"/>
    <property type="match status" value="1"/>
</dbReference>
<feature type="transmembrane region" description="Helical" evidence="5">
    <location>
        <begin position="37"/>
        <end position="56"/>
    </location>
</feature>
<feature type="transmembrane region" description="Helical" evidence="5">
    <location>
        <begin position="186"/>
        <end position="208"/>
    </location>
</feature>
<dbReference type="PANTHER" id="PTHR24421">
    <property type="entry name" value="NITRATE/NITRITE SENSOR PROTEIN NARX-RELATED"/>
    <property type="match status" value="1"/>
</dbReference>
<feature type="transmembrane region" description="Helical" evidence="5">
    <location>
        <begin position="122"/>
        <end position="142"/>
    </location>
</feature>
<keyword evidence="2" id="KW-0418">Kinase</keyword>